<feature type="non-terminal residue" evidence="4">
    <location>
        <position position="1"/>
    </location>
</feature>
<keyword evidence="2" id="KW-0560">Oxidoreductase</keyword>
<evidence type="ECO:0000313" key="5">
    <source>
        <dbReference type="Proteomes" id="UP000028582"/>
    </source>
</evidence>
<evidence type="ECO:0000256" key="2">
    <source>
        <dbReference type="ARBA" id="ARBA00023002"/>
    </source>
</evidence>
<dbReference type="EMBL" id="ANJA01002253">
    <property type="protein sequence ID" value="ETO70874.1"/>
    <property type="molecule type" value="Genomic_DNA"/>
</dbReference>
<dbReference type="InterPro" id="IPR051609">
    <property type="entry name" value="NmrA/Isoflavone_reductase-like"/>
</dbReference>
<dbReference type="Gene3D" id="3.90.25.10">
    <property type="entry name" value="UDP-galactose 4-epimerase, domain 1"/>
    <property type="match status" value="1"/>
</dbReference>
<evidence type="ECO:0000313" key="4">
    <source>
        <dbReference type="EMBL" id="ETO70874.1"/>
    </source>
</evidence>
<feature type="domain" description="NmrA-like" evidence="3">
    <location>
        <begin position="10"/>
        <end position="245"/>
    </location>
</feature>
<dbReference type="SUPFAM" id="SSF51735">
    <property type="entry name" value="NAD(P)-binding Rossmann-fold domains"/>
    <property type="match status" value="1"/>
</dbReference>
<reference evidence="4 5" key="1">
    <citation type="submission" date="2013-11" db="EMBL/GenBank/DDBJ databases">
        <title>The Genome Sequence of Phytophthora parasitica P1976.</title>
        <authorList>
            <consortium name="The Broad Institute Genomics Platform"/>
            <person name="Russ C."/>
            <person name="Tyler B."/>
            <person name="Panabieres F."/>
            <person name="Shan W."/>
            <person name="Tripathy S."/>
            <person name="Grunwald N."/>
            <person name="Machado M."/>
            <person name="Johnson C.S."/>
            <person name="Walker B."/>
            <person name="Young S."/>
            <person name="Zeng Q."/>
            <person name="Gargeya S."/>
            <person name="Fitzgerald M."/>
            <person name="Haas B."/>
            <person name="Abouelleil A."/>
            <person name="Allen A.W."/>
            <person name="Alvarado L."/>
            <person name="Arachchi H.M."/>
            <person name="Berlin A.M."/>
            <person name="Chapman S.B."/>
            <person name="Gainer-Dewar J."/>
            <person name="Goldberg J."/>
            <person name="Griggs A."/>
            <person name="Gujja S."/>
            <person name="Hansen M."/>
            <person name="Howarth C."/>
            <person name="Imamovic A."/>
            <person name="Ireland A."/>
            <person name="Larimer J."/>
            <person name="McCowan C."/>
            <person name="Murphy C."/>
            <person name="Pearson M."/>
            <person name="Poon T.W."/>
            <person name="Priest M."/>
            <person name="Roberts A."/>
            <person name="Saif S."/>
            <person name="Shea T."/>
            <person name="Sisk P."/>
            <person name="Sykes S."/>
            <person name="Wortman J."/>
            <person name="Nusbaum C."/>
            <person name="Birren B."/>
        </authorList>
    </citation>
    <scope>NUCLEOTIDE SEQUENCE [LARGE SCALE GENOMIC DNA]</scope>
    <source>
        <strain evidence="4 5">P1976</strain>
    </source>
</reference>
<dbReference type="OrthoDB" id="155831at2759"/>
<name>A0A080ZW63_PHYNI</name>
<dbReference type="Gene3D" id="3.40.50.720">
    <property type="entry name" value="NAD(P)-binding Rossmann-like Domain"/>
    <property type="match status" value="1"/>
</dbReference>
<organism evidence="4 5">
    <name type="scientific">Phytophthora nicotianae P1976</name>
    <dbReference type="NCBI Taxonomy" id="1317066"/>
    <lineage>
        <taxon>Eukaryota</taxon>
        <taxon>Sar</taxon>
        <taxon>Stramenopiles</taxon>
        <taxon>Oomycota</taxon>
        <taxon>Peronosporomycetes</taxon>
        <taxon>Peronosporales</taxon>
        <taxon>Peronosporaceae</taxon>
        <taxon>Phytophthora</taxon>
    </lineage>
</organism>
<dbReference type="InterPro" id="IPR008030">
    <property type="entry name" value="NmrA-like"/>
</dbReference>
<dbReference type="PANTHER" id="PTHR47706">
    <property type="entry name" value="NMRA-LIKE FAMILY PROTEIN"/>
    <property type="match status" value="1"/>
</dbReference>
<dbReference type="AlphaFoldDB" id="A0A080ZW63"/>
<keyword evidence="1" id="KW-0521">NADP</keyword>
<proteinExistence type="predicted"/>
<gene>
    <name evidence="4" type="ORF">F444_12709</name>
</gene>
<dbReference type="PANTHER" id="PTHR47706:SF4">
    <property type="entry name" value="NMRA-LIKE DOMAIN-CONTAINING PROTEIN"/>
    <property type="match status" value="1"/>
</dbReference>
<dbReference type="InterPro" id="IPR036291">
    <property type="entry name" value="NAD(P)-bd_dom_sf"/>
</dbReference>
<sequence length="312" mass="34883">TQPPETMRVAVAGTGSFAKHFIDELPAAGHEIVVLTRSHKDFLDGKKGLVEQRVTDYSSVSQLVEVLKDCDALVSTISDMQHPDAEIHLTLLEACKQSPKCKRFIPSEYGVNPEDTDTCSMFQHNRRLKKTLKAQTEVEWTFIAIGCLMDYIVPSTNRNHPSIGPLFALDLEARTMTIPGTGNDVFSTTSARDVAKVIAELLKSTNKWRPYTYVQGMQTTWLQLAELVKTVGGVSDLKVSFEPIDEIKAALEKKESPQAALLAEFKMLVPSGRCTFDQEKVKRDRVEHFPNVHLRTAQELLEEVKQDPTVTI</sequence>
<evidence type="ECO:0000256" key="1">
    <source>
        <dbReference type="ARBA" id="ARBA00022857"/>
    </source>
</evidence>
<dbReference type="Proteomes" id="UP000028582">
    <property type="component" value="Unassembled WGS sequence"/>
</dbReference>
<accession>A0A080ZW63</accession>
<dbReference type="Pfam" id="PF05368">
    <property type="entry name" value="NmrA"/>
    <property type="match status" value="1"/>
</dbReference>
<protein>
    <recommendedName>
        <fullName evidence="3">NmrA-like domain-containing protein</fullName>
    </recommendedName>
</protein>
<comment type="caution">
    <text evidence="4">The sequence shown here is derived from an EMBL/GenBank/DDBJ whole genome shotgun (WGS) entry which is preliminary data.</text>
</comment>
<evidence type="ECO:0000259" key="3">
    <source>
        <dbReference type="Pfam" id="PF05368"/>
    </source>
</evidence>
<dbReference type="GO" id="GO:0016491">
    <property type="term" value="F:oxidoreductase activity"/>
    <property type="evidence" value="ECO:0007669"/>
    <property type="project" value="UniProtKB-KW"/>
</dbReference>